<dbReference type="GO" id="GO:0016787">
    <property type="term" value="F:hydrolase activity"/>
    <property type="evidence" value="ECO:0007669"/>
    <property type="project" value="UniProtKB-KW"/>
</dbReference>
<dbReference type="InterPro" id="IPR000639">
    <property type="entry name" value="Epox_hydrolase-like"/>
</dbReference>
<dbReference type="Gene3D" id="3.40.50.1820">
    <property type="entry name" value="alpha/beta hydrolase"/>
    <property type="match status" value="1"/>
</dbReference>
<evidence type="ECO:0000313" key="3">
    <source>
        <dbReference type="Proteomes" id="UP001500683"/>
    </source>
</evidence>
<dbReference type="InterPro" id="IPR000073">
    <property type="entry name" value="AB_hydrolase_1"/>
</dbReference>
<comment type="caution">
    <text evidence="2">The sequence shown here is derived from an EMBL/GenBank/DDBJ whole genome shotgun (WGS) entry which is preliminary data.</text>
</comment>
<dbReference type="EMBL" id="BAAAZG010000033">
    <property type="protein sequence ID" value="GAA4082376.1"/>
    <property type="molecule type" value="Genomic_DNA"/>
</dbReference>
<feature type="domain" description="AB hydrolase-1" evidence="1">
    <location>
        <begin position="25"/>
        <end position="256"/>
    </location>
</feature>
<sequence length="274" mass="28526">MSEFVEVPGGRIAYEVTGDATGPLVVLAPGMGDLRTAYRHVAPALAAAGYRVVTTDLRGHGESAAGFASYTVGDGADDLAALVRHLGGGPAIVVGHSFSGGTAPLLSVREPSLVRGLVLVAPFARPVSPNPVMKLMARLVLSSPALWGMYYKNLYKGPRPADFPAHLAAIKTNMRERGRMAAARTMGLDTKPEMAGLLPQVSVPALVVMGAKDPDFPDPRAEAETVAAELGGPAEIVMIDGAGHYPHQECPAETTEALLRFLRQVAPTGDGVSA</sequence>
<dbReference type="PRINTS" id="PR00111">
    <property type="entry name" value="ABHYDROLASE"/>
</dbReference>
<accession>A0ABP7W7M0</accession>
<dbReference type="InterPro" id="IPR029058">
    <property type="entry name" value="AB_hydrolase_fold"/>
</dbReference>
<dbReference type="Proteomes" id="UP001500683">
    <property type="component" value="Unassembled WGS sequence"/>
</dbReference>
<proteinExistence type="predicted"/>
<dbReference type="SUPFAM" id="SSF53474">
    <property type="entry name" value="alpha/beta-Hydrolases"/>
    <property type="match status" value="1"/>
</dbReference>
<evidence type="ECO:0000313" key="2">
    <source>
        <dbReference type="EMBL" id="GAA4082376.1"/>
    </source>
</evidence>
<evidence type="ECO:0000259" key="1">
    <source>
        <dbReference type="Pfam" id="PF12697"/>
    </source>
</evidence>
<dbReference type="RefSeq" id="WP_344951276.1">
    <property type="nucleotide sequence ID" value="NZ_BAAAZG010000033.1"/>
</dbReference>
<organism evidence="2 3">
    <name type="scientific">Actinomadura miaoliensis</name>
    <dbReference type="NCBI Taxonomy" id="430685"/>
    <lineage>
        <taxon>Bacteria</taxon>
        <taxon>Bacillati</taxon>
        <taxon>Actinomycetota</taxon>
        <taxon>Actinomycetes</taxon>
        <taxon>Streptosporangiales</taxon>
        <taxon>Thermomonosporaceae</taxon>
        <taxon>Actinomadura</taxon>
    </lineage>
</organism>
<name>A0ABP7W7M0_9ACTN</name>
<gene>
    <name evidence="2" type="ORF">GCM10022214_46860</name>
</gene>
<dbReference type="Pfam" id="PF12697">
    <property type="entry name" value="Abhydrolase_6"/>
    <property type="match status" value="1"/>
</dbReference>
<keyword evidence="2" id="KW-0378">Hydrolase</keyword>
<reference evidence="3" key="1">
    <citation type="journal article" date="2019" name="Int. J. Syst. Evol. Microbiol.">
        <title>The Global Catalogue of Microorganisms (GCM) 10K type strain sequencing project: providing services to taxonomists for standard genome sequencing and annotation.</title>
        <authorList>
            <consortium name="The Broad Institute Genomics Platform"/>
            <consortium name="The Broad Institute Genome Sequencing Center for Infectious Disease"/>
            <person name="Wu L."/>
            <person name="Ma J."/>
        </authorList>
    </citation>
    <scope>NUCLEOTIDE SEQUENCE [LARGE SCALE GENOMIC DNA]</scope>
    <source>
        <strain evidence="3">JCM 16702</strain>
    </source>
</reference>
<keyword evidence="3" id="KW-1185">Reference proteome</keyword>
<dbReference type="PANTHER" id="PTHR43194:SF2">
    <property type="entry name" value="PEROXISOMAL MEMBRANE PROTEIN LPX1"/>
    <property type="match status" value="1"/>
</dbReference>
<dbReference type="PANTHER" id="PTHR43194">
    <property type="entry name" value="HYDROLASE ALPHA/BETA FOLD FAMILY"/>
    <property type="match status" value="1"/>
</dbReference>
<dbReference type="PRINTS" id="PR00412">
    <property type="entry name" value="EPOXHYDRLASE"/>
</dbReference>
<dbReference type="InterPro" id="IPR050228">
    <property type="entry name" value="Carboxylesterase_BioH"/>
</dbReference>
<protein>
    <submittedName>
        <fullName evidence="2">Alpha/beta hydrolase</fullName>
    </submittedName>
</protein>